<evidence type="ECO:0000313" key="7">
    <source>
        <dbReference type="EMBL" id="CUB03594.1"/>
    </source>
</evidence>
<dbReference type="STRING" id="1137284.GCA_001418205_01445"/>
<accession>A0A0K6IKG9</accession>
<dbReference type="PROSITE" id="PS01124">
    <property type="entry name" value="HTH_ARAC_FAMILY_2"/>
    <property type="match status" value="1"/>
</dbReference>
<dbReference type="InterPro" id="IPR018060">
    <property type="entry name" value="HTH_AraC"/>
</dbReference>
<organism evidence="7 8">
    <name type="scientific">Marinomonas fungiae</name>
    <dbReference type="NCBI Taxonomy" id="1137284"/>
    <lineage>
        <taxon>Bacteria</taxon>
        <taxon>Pseudomonadati</taxon>
        <taxon>Pseudomonadota</taxon>
        <taxon>Gammaproteobacteria</taxon>
        <taxon>Oceanospirillales</taxon>
        <taxon>Oceanospirillaceae</taxon>
        <taxon>Marinomonas</taxon>
    </lineage>
</organism>
<dbReference type="OrthoDB" id="5949386at2"/>
<evidence type="ECO:0000256" key="1">
    <source>
        <dbReference type="ARBA" id="ARBA00022491"/>
    </source>
</evidence>
<keyword evidence="8" id="KW-1185">Reference proteome</keyword>
<feature type="domain" description="HTH araC/xylS-type" evidence="6">
    <location>
        <begin position="166"/>
        <end position="263"/>
    </location>
</feature>
<dbReference type="InterPro" id="IPR009057">
    <property type="entry name" value="Homeodomain-like_sf"/>
</dbReference>
<dbReference type="RefSeq" id="WP_082443754.1">
    <property type="nucleotide sequence ID" value="NZ_CYHG01000004.1"/>
</dbReference>
<proteinExistence type="predicted"/>
<sequence>MPKFRQTQIDVITDFGPADRSDAALITERAIHRTQASETPWHVHQKGQLILTLRGSVISFVEQSMWLVPPLCAVWIPGQVVHRNTFDAYSDVCMVFIDGNHAKLPASVCTLSISPLVRELILHIAQLSETTPTLARERLQQVLIDLLEQAPQEAFDFPLPEEPRLKDLAQRLLAAPNDRRTLPQWAQDYAMSERTLARLIKQHIQLTFGQWRGQLHIVLALEWLAQNQPIQRIAENLGYESVSAFITFFKKQLGCTPKQYQQQRWGIA</sequence>
<keyword evidence="5" id="KW-0804">Transcription</keyword>
<dbReference type="AlphaFoldDB" id="A0A0K6IKG9"/>
<dbReference type="SMART" id="SM00342">
    <property type="entry name" value="HTH_ARAC"/>
    <property type="match status" value="1"/>
</dbReference>
<dbReference type="Gene3D" id="2.60.120.10">
    <property type="entry name" value="Jelly Rolls"/>
    <property type="match status" value="1"/>
</dbReference>
<keyword evidence="1" id="KW-0678">Repressor</keyword>
<evidence type="ECO:0000313" key="8">
    <source>
        <dbReference type="Proteomes" id="UP000182769"/>
    </source>
</evidence>
<evidence type="ECO:0000256" key="2">
    <source>
        <dbReference type="ARBA" id="ARBA00023015"/>
    </source>
</evidence>
<dbReference type="InterPro" id="IPR011051">
    <property type="entry name" value="RmlC_Cupin_sf"/>
</dbReference>
<dbReference type="CDD" id="cd06124">
    <property type="entry name" value="cupin_NimR-like_N"/>
    <property type="match status" value="1"/>
</dbReference>
<evidence type="ECO:0000256" key="3">
    <source>
        <dbReference type="ARBA" id="ARBA00023125"/>
    </source>
</evidence>
<evidence type="ECO:0000256" key="5">
    <source>
        <dbReference type="ARBA" id="ARBA00023163"/>
    </source>
</evidence>
<dbReference type="GO" id="GO:0003700">
    <property type="term" value="F:DNA-binding transcription factor activity"/>
    <property type="evidence" value="ECO:0007669"/>
    <property type="project" value="InterPro"/>
</dbReference>
<evidence type="ECO:0000256" key="4">
    <source>
        <dbReference type="ARBA" id="ARBA00023159"/>
    </source>
</evidence>
<dbReference type="InterPro" id="IPR014710">
    <property type="entry name" value="RmlC-like_jellyroll"/>
</dbReference>
<protein>
    <submittedName>
        <fullName evidence="7">Transcriptional regulator, AraC family</fullName>
    </submittedName>
</protein>
<dbReference type="Pfam" id="PF12833">
    <property type="entry name" value="HTH_18"/>
    <property type="match status" value="1"/>
</dbReference>
<dbReference type="SUPFAM" id="SSF51182">
    <property type="entry name" value="RmlC-like cupins"/>
    <property type="match status" value="1"/>
</dbReference>
<dbReference type="InterPro" id="IPR003313">
    <property type="entry name" value="AraC-bd"/>
</dbReference>
<keyword evidence="2" id="KW-0805">Transcription regulation</keyword>
<dbReference type="Gene3D" id="1.10.10.60">
    <property type="entry name" value="Homeodomain-like"/>
    <property type="match status" value="1"/>
</dbReference>
<evidence type="ECO:0000259" key="6">
    <source>
        <dbReference type="PROSITE" id="PS01124"/>
    </source>
</evidence>
<dbReference type="FunFam" id="1.10.10.60:FF:000132">
    <property type="entry name" value="AraC family transcriptional regulator"/>
    <property type="match status" value="1"/>
</dbReference>
<dbReference type="EMBL" id="CYHG01000004">
    <property type="protein sequence ID" value="CUB03594.1"/>
    <property type="molecule type" value="Genomic_DNA"/>
</dbReference>
<dbReference type="GO" id="GO:0043565">
    <property type="term" value="F:sequence-specific DNA binding"/>
    <property type="evidence" value="ECO:0007669"/>
    <property type="project" value="InterPro"/>
</dbReference>
<dbReference type="Pfam" id="PF02311">
    <property type="entry name" value="AraC_binding"/>
    <property type="match status" value="1"/>
</dbReference>
<dbReference type="InterPro" id="IPR020449">
    <property type="entry name" value="Tscrpt_reg_AraC-type_HTH"/>
</dbReference>
<dbReference type="PANTHER" id="PTHR11019:SF199">
    <property type="entry name" value="HTH-TYPE TRANSCRIPTIONAL REGULATOR NIMR"/>
    <property type="match status" value="1"/>
</dbReference>
<keyword evidence="4" id="KW-0010">Activator</keyword>
<gene>
    <name evidence="7" type="ORF">Ga0061065_10425</name>
</gene>
<dbReference type="PANTHER" id="PTHR11019">
    <property type="entry name" value="HTH-TYPE TRANSCRIPTIONAL REGULATOR NIMR"/>
    <property type="match status" value="1"/>
</dbReference>
<dbReference type="Proteomes" id="UP000182769">
    <property type="component" value="Unassembled WGS sequence"/>
</dbReference>
<name>A0A0K6IKG9_9GAMM</name>
<dbReference type="SUPFAM" id="SSF46689">
    <property type="entry name" value="Homeodomain-like"/>
    <property type="match status" value="1"/>
</dbReference>
<dbReference type="PRINTS" id="PR00032">
    <property type="entry name" value="HTHARAC"/>
</dbReference>
<keyword evidence="3" id="KW-0238">DNA-binding</keyword>
<reference evidence="8" key="1">
    <citation type="submission" date="2015-08" db="EMBL/GenBank/DDBJ databases">
        <authorList>
            <person name="Varghese N."/>
        </authorList>
    </citation>
    <scope>NUCLEOTIDE SEQUENCE [LARGE SCALE GENOMIC DNA]</scope>
    <source>
        <strain evidence="8">JCM 18476</strain>
    </source>
</reference>